<protein>
    <recommendedName>
        <fullName evidence="7">Cardiolipin synthase N-terminal domain-containing protein</fullName>
    </recommendedName>
</protein>
<organism evidence="8 9">
    <name type="scientific">Undibacter mobilis</name>
    <dbReference type="NCBI Taxonomy" id="2292256"/>
    <lineage>
        <taxon>Bacteria</taxon>
        <taxon>Pseudomonadati</taxon>
        <taxon>Pseudomonadota</taxon>
        <taxon>Alphaproteobacteria</taxon>
        <taxon>Hyphomicrobiales</taxon>
        <taxon>Nitrobacteraceae</taxon>
        <taxon>Undibacter</taxon>
    </lineage>
</organism>
<name>A0A371BBA0_9BRAD</name>
<keyword evidence="4 6" id="KW-1133">Transmembrane helix</keyword>
<dbReference type="Pfam" id="PF13396">
    <property type="entry name" value="PLDc_N"/>
    <property type="match status" value="1"/>
</dbReference>
<comment type="caution">
    <text evidence="8">The sequence shown here is derived from an EMBL/GenBank/DDBJ whole genome shotgun (WGS) entry which is preliminary data.</text>
</comment>
<sequence>MGFEGGLLGLIILVADIWAVVQILKSSQSGGSKLFWILLILLLPVIGLLVWLVAGRR</sequence>
<evidence type="ECO:0000256" key="1">
    <source>
        <dbReference type="ARBA" id="ARBA00004651"/>
    </source>
</evidence>
<comment type="subcellular location">
    <subcellularLocation>
        <location evidence="1">Cell membrane</location>
        <topology evidence="1">Multi-pass membrane protein</topology>
    </subcellularLocation>
</comment>
<dbReference type="EMBL" id="QRGO01000001">
    <property type="protein sequence ID" value="RDV04832.1"/>
    <property type="molecule type" value="Genomic_DNA"/>
</dbReference>
<evidence type="ECO:0000256" key="5">
    <source>
        <dbReference type="ARBA" id="ARBA00023136"/>
    </source>
</evidence>
<evidence type="ECO:0000256" key="6">
    <source>
        <dbReference type="SAM" id="Phobius"/>
    </source>
</evidence>
<reference evidence="9" key="1">
    <citation type="submission" date="2018-08" db="EMBL/GenBank/DDBJ databases">
        <authorList>
            <person name="Kim S.-J."/>
            <person name="Jung G.-Y."/>
        </authorList>
    </citation>
    <scope>NUCLEOTIDE SEQUENCE [LARGE SCALE GENOMIC DNA]</scope>
    <source>
        <strain evidence="9">GY_H</strain>
    </source>
</reference>
<evidence type="ECO:0000256" key="2">
    <source>
        <dbReference type="ARBA" id="ARBA00022475"/>
    </source>
</evidence>
<keyword evidence="3 6" id="KW-0812">Transmembrane</keyword>
<keyword evidence="5 6" id="KW-0472">Membrane</keyword>
<evidence type="ECO:0000256" key="4">
    <source>
        <dbReference type="ARBA" id="ARBA00022989"/>
    </source>
</evidence>
<accession>A0A371BBA0</accession>
<dbReference type="Proteomes" id="UP000263993">
    <property type="component" value="Unassembled WGS sequence"/>
</dbReference>
<keyword evidence="2" id="KW-1003">Cell membrane</keyword>
<feature type="transmembrane region" description="Helical" evidence="6">
    <location>
        <begin position="36"/>
        <end position="54"/>
    </location>
</feature>
<proteinExistence type="predicted"/>
<feature type="domain" description="Cardiolipin synthase N-terminal" evidence="7">
    <location>
        <begin position="14"/>
        <end position="56"/>
    </location>
</feature>
<keyword evidence="9" id="KW-1185">Reference proteome</keyword>
<evidence type="ECO:0000313" key="8">
    <source>
        <dbReference type="EMBL" id="RDV04832.1"/>
    </source>
</evidence>
<dbReference type="InterPro" id="IPR027379">
    <property type="entry name" value="CLS_N"/>
</dbReference>
<gene>
    <name evidence="8" type="ORF">DXH78_09820</name>
</gene>
<evidence type="ECO:0000256" key="3">
    <source>
        <dbReference type="ARBA" id="ARBA00022692"/>
    </source>
</evidence>
<feature type="transmembrane region" description="Helical" evidence="6">
    <location>
        <begin position="6"/>
        <end position="24"/>
    </location>
</feature>
<evidence type="ECO:0000313" key="9">
    <source>
        <dbReference type="Proteomes" id="UP000263993"/>
    </source>
</evidence>
<dbReference type="GO" id="GO:0005886">
    <property type="term" value="C:plasma membrane"/>
    <property type="evidence" value="ECO:0007669"/>
    <property type="project" value="UniProtKB-SubCell"/>
</dbReference>
<dbReference type="RefSeq" id="WP_115516859.1">
    <property type="nucleotide sequence ID" value="NZ_QRGO01000001.1"/>
</dbReference>
<evidence type="ECO:0000259" key="7">
    <source>
        <dbReference type="Pfam" id="PF13396"/>
    </source>
</evidence>
<dbReference type="AlphaFoldDB" id="A0A371BBA0"/>